<dbReference type="InterPro" id="IPR012338">
    <property type="entry name" value="Beta-lactam/transpept-like"/>
</dbReference>
<dbReference type="Gene3D" id="3.30.1390.30">
    <property type="entry name" value="Penicillin-binding protein 2a, domain 3"/>
    <property type="match status" value="1"/>
</dbReference>
<evidence type="ECO:0000256" key="13">
    <source>
        <dbReference type="ARBA" id="ARBA00023316"/>
    </source>
</evidence>
<proteinExistence type="inferred from homology"/>
<comment type="similarity">
    <text evidence="3">Belongs to the transpeptidase family.</text>
</comment>
<accession>A0ABU9EH65</accession>
<evidence type="ECO:0000256" key="7">
    <source>
        <dbReference type="ARBA" id="ARBA00022692"/>
    </source>
</evidence>
<dbReference type="EC" id="3.4.16.4" evidence="16"/>
<dbReference type="Proteomes" id="UP001387447">
    <property type="component" value="Unassembled WGS sequence"/>
</dbReference>
<keyword evidence="7" id="KW-0812">Transmembrane</keyword>
<evidence type="ECO:0000259" key="14">
    <source>
        <dbReference type="Pfam" id="PF00905"/>
    </source>
</evidence>
<keyword evidence="6" id="KW-0645">Protease</keyword>
<dbReference type="InterPro" id="IPR036138">
    <property type="entry name" value="PBP_dimer_sf"/>
</dbReference>
<evidence type="ECO:0000256" key="12">
    <source>
        <dbReference type="ARBA" id="ARBA00023136"/>
    </source>
</evidence>
<evidence type="ECO:0000256" key="9">
    <source>
        <dbReference type="ARBA" id="ARBA00022960"/>
    </source>
</evidence>
<evidence type="ECO:0000256" key="1">
    <source>
        <dbReference type="ARBA" id="ARBA00004167"/>
    </source>
</evidence>
<keyword evidence="17" id="KW-1185">Reference proteome</keyword>
<dbReference type="Gene3D" id="3.90.1310.10">
    <property type="entry name" value="Penicillin-binding protein 2a (Domain 2)"/>
    <property type="match status" value="1"/>
</dbReference>
<dbReference type="NCBIfam" id="TIGR03423">
    <property type="entry name" value="pbp2_mrdA"/>
    <property type="match status" value="1"/>
</dbReference>
<keyword evidence="8 16" id="KW-0378">Hydrolase</keyword>
<name>A0ABU9EH65_LIMFS</name>
<keyword evidence="16" id="KW-0121">Carboxypeptidase</keyword>
<evidence type="ECO:0000313" key="17">
    <source>
        <dbReference type="Proteomes" id="UP001387447"/>
    </source>
</evidence>
<dbReference type="PANTHER" id="PTHR30627">
    <property type="entry name" value="PEPTIDOGLYCAN D,D-TRANSPEPTIDASE"/>
    <property type="match status" value="1"/>
</dbReference>
<dbReference type="InterPro" id="IPR050515">
    <property type="entry name" value="Beta-lactam/transpept"/>
</dbReference>
<evidence type="ECO:0000256" key="5">
    <source>
        <dbReference type="ARBA" id="ARBA00022519"/>
    </source>
</evidence>
<keyword evidence="5" id="KW-0997">Cell inner membrane</keyword>
<comment type="caution">
    <text evidence="16">The sequence shown here is derived from an EMBL/GenBank/DDBJ whole genome shotgun (WGS) entry which is preliminary data.</text>
</comment>
<evidence type="ECO:0000256" key="3">
    <source>
        <dbReference type="ARBA" id="ARBA00007171"/>
    </source>
</evidence>
<keyword evidence="13" id="KW-0961">Cell wall biogenesis/degradation</keyword>
<feature type="domain" description="Penicillin-binding protein transpeptidase" evidence="14">
    <location>
        <begin position="287"/>
        <end position="597"/>
    </location>
</feature>
<evidence type="ECO:0000256" key="2">
    <source>
        <dbReference type="ARBA" id="ARBA00004236"/>
    </source>
</evidence>
<dbReference type="Pfam" id="PF03717">
    <property type="entry name" value="PBP_dimer"/>
    <property type="match status" value="1"/>
</dbReference>
<comment type="subcellular location">
    <subcellularLocation>
        <location evidence="2">Cell membrane</location>
    </subcellularLocation>
    <subcellularLocation>
        <location evidence="1">Membrane</location>
        <topology evidence="1">Single-pass membrane protein</topology>
    </subcellularLocation>
</comment>
<protein>
    <submittedName>
        <fullName evidence="16">Penicillin-binding protein 2</fullName>
        <ecNumber evidence="16">3.4.16.4</ecNumber>
    </submittedName>
</protein>
<keyword evidence="4" id="KW-1003">Cell membrane</keyword>
<keyword evidence="12" id="KW-0472">Membrane</keyword>
<reference evidence="16 17" key="1">
    <citation type="journal article" date="2024" name="Front. Microbiol.">
        <title>Transcriptomic insights into the dominance of two phototrophs throughout the water column of a tropical hypersaline-alkaline crater lake (Dziani Dzaha, Mayotte).</title>
        <authorList>
            <person name="Duperron S."/>
            <person name="Halary S."/>
            <person name="Bouly J.-P."/>
            <person name="Roussel T."/>
            <person name="Hugoni M."/>
            <person name="Bruto M."/>
            <person name="Oger P."/>
            <person name="Duval C."/>
            <person name="Woo A."/>
            <person name="Jezequiel D."/>
            <person name="Ader M."/>
            <person name="Leboulanger C."/>
            <person name="Agogue H."/>
            <person name="Grossi V."/>
            <person name="Trousselier M."/>
            <person name="Bernard C."/>
        </authorList>
    </citation>
    <scope>NUCLEOTIDE SEQUENCE [LARGE SCALE GENOMIC DNA]</scope>
    <source>
        <strain evidence="16 17">PMC 851.14</strain>
    </source>
</reference>
<keyword evidence="10" id="KW-0573">Peptidoglycan synthesis</keyword>
<gene>
    <name evidence="16" type="primary">mrdA</name>
    <name evidence="16" type="ORF">AAEJ74_04905</name>
</gene>
<evidence type="ECO:0000313" key="16">
    <source>
        <dbReference type="EMBL" id="MEK9511046.1"/>
    </source>
</evidence>
<dbReference type="InterPro" id="IPR005311">
    <property type="entry name" value="PBP_dimer"/>
</dbReference>
<keyword evidence="11" id="KW-1133">Transmembrane helix</keyword>
<dbReference type="InterPro" id="IPR017790">
    <property type="entry name" value="Penicillin-binding_protein_2"/>
</dbReference>
<dbReference type="GO" id="GO:0009002">
    <property type="term" value="F:serine-type D-Ala-D-Ala carboxypeptidase activity"/>
    <property type="evidence" value="ECO:0007669"/>
    <property type="project" value="UniProtKB-EC"/>
</dbReference>
<sequence length="606" mass="65619">MLYQRFISRSMVRQLSFNPRVHFTSSDRPTVRKEAPRPLYRGLLLMLVATGLIGLQVHRLVQLQLVKGAENRLRAEENRIRLIPVPSNRGRILDRNGTAIADNHQVRGVFFWPREKTPEQWKQAANQLSELLDVPVSSILNELERIGYQSATSVRISNNLTPEAFIWLAENAEKMSGVEIRMESSRHYPHGNLAAQVVGYIGEANLQELKANPDWPMGMVVGQLGIEALANKDLVGVWGARLVEVNAKNEELRIFGEKSSQGGTDVQLTIDINLQRVAEQALGQRRGAAVALNVKTGEVLAMASSPRFDPNLFTRPITPQQWEELQGLDHPFLNRALQGYPPGSTFKIVSSAAGMASGHFSPDSVIATSDSITIGGIAFKEHSGGLGIIGFRDALAFSSNTFFYRLGMAIGPGTMAKWARNLGIGTTDLRLLGLTEGSSGWVPTPEDKEKMFGEPWFLGDTVTMSIGQGSVLATPLELAVMVSAIANGGQRVKPHLLSSMTNTPATQPVPTGLAPDVIQKIREGLVATVQYGTAQVMNDGSIPLTGGKTGTSEVWGQRSHSVYVAFGAADQAEIAIAVVVENGGFGSKAAAPVALEMFQTHFAGKK</sequence>
<organism evidence="16 17">
    <name type="scientific">Limnospira fusiformis PMC 851.14</name>
    <dbReference type="NCBI Taxonomy" id="2219512"/>
    <lineage>
        <taxon>Bacteria</taxon>
        <taxon>Bacillati</taxon>
        <taxon>Cyanobacteriota</taxon>
        <taxon>Cyanophyceae</taxon>
        <taxon>Oscillatoriophycideae</taxon>
        <taxon>Oscillatoriales</taxon>
        <taxon>Sirenicapillariaceae</taxon>
        <taxon>Limnospira</taxon>
    </lineage>
</organism>
<feature type="domain" description="Penicillin-binding protein dimerisation" evidence="15">
    <location>
        <begin position="85"/>
        <end position="252"/>
    </location>
</feature>
<dbReference type="PANTHER" id="PTHR30627:SF2">
    <property type="entry name" value="PEPTIDOGLYCAN D,D-TRANSPEPTIDASE MRDA"/>
    <property type="match status" value="1"/>
</dbReference>
<keyword evidence="9" id="KW-0133">Cell shape</keyword>
<evidence type="ECO:0000256" key="4">
    <source>
        <dbReference type="ARBA" id="ARBA00022475"/>
    </source>
</evidence>
<evidence type="ECO:0000259" key="15">
    <source>
        <dbReference type="Pfam" id="PF03717"/>
    </source>
</evidence>
<evidence type="ECO:0000256" key="11">
    <source>
        <dbReference type="ARBA" id="ARBA00022989"/>
    </source>
</evidence>
<dbReference type="Pfam" id="PF00905">
    <property type="entry name" value="Transpeptidase"/>
    <property type="match status" value="1"/>
</dbReference>
<dbReference type="InterPro" id="IPR001460">
    <property type="entry name" value="PCN-bd_Tpept"/>
</dbReference>
<evidence type="ECO:0000256" key="6">
    <source>
        <dbReference type="ARBA" id="ARBA00022670"/>
    </source>
</evidence>
<dbReference type="Gene3D" id="3.40.710.10">
    <property type="entry name" value="DD-peptidase/beta-lactamase superfamily"/>
    <property type="match status" value="1"/>
</dbReference>
<dbReference type="EMBL" id="JBBWYZ010000004">
    <property type="protein sequence ID" value="MEK9511046.1"/>
    <property type="molecule type" value="Genomic_DNA"/>
</dbReference>
<evidence type="ECO:0000256" key="8">
    <source>
        <dbReference type="ARBA" id="ARBA00022801"/>
    </source>
</evidence>
<evidence type="ECO:0000256" key="10">
    <source>
        <dbReference type="ARBA" id="ARBA00022984"/>
    </source>
</evidence>
<dbReference type="SUPFAM" id="SSF56601">
    <property type="entry name" value="beta-lactamase/transpeptidase-like"/>
    <property type="match status" value="1"/>
</dbReference>
<dbReference type="SUPFAM" id="SSF56519">
    <property type="entry name" value="Penicillin binding protein dimerisation domain"/>
    <property type="match status" value="1"/>
</dbReference>